<dbReference type="EMBL" id="OCTN01000006">
    <property type="protein sequence ID" value="SOH94916.1"/>
    <property type="molecule type" value="Genomic_DNA"/>
</dbReference>
<evidence type="ECO:0000256" key="5">
    <source>
        <dbReference type="ARBA" id="ARBA00022989"/>
    </source>
</evidence>
<feature type="transmembrane region" description="Helical" evidence="7">
    <location>
        <begin position="238"/>
        <end position="258"/>
    </location>
</feature>
<keyword evidence="5 7" id="KW-1133">Transmembrane helix</keyword>
<evidence type="ECO:0000256" key="4">
    <source>
        <dbReference type="ARBA" id="ARBA00022692"/>
    </source>
</evidence>
<gene>
    <name evidence="8" type="ORF">SAMN06273572_10667</name>
</gene>
<feature type="transmembrane region" description="Helical" evidence="7">
    <location>
        <begin position="61"/>
        <end position="86"/>
    </location>
</feature>
<keyword evidence="3" id="KW-1003">Cell membrane</keyword>
<dbReference type="Proteomes" id="UP000220034">
    <property type="component" value="Unassembled WGS sequence"/>
</dbReference>
<feature type="transmembrane region" description="Helical" evidence="7">
    <location>
        <begin position="121"/>
        <end position="144"/>
    </location>
</feature>
<dbReference type="Pfam" id="PF03547">
    <property type="entry name" value="Mem_trans"/>
    <property type="match status" value="2"/>
</dbReference>
<dbReference type="OrthoDB" id="3238001at2"/>
<feature type="transmembrane region" description="Helical" evidence="7">
    <location>
        <begin position="98"/>
        <end position="115"/>
    </location>
</feature>
<feature type="transmembrane region" description="Helical" evidence="7">
    <location>
        <begin position="183"/>
        <end position="201"/>
    </location>
</feature>
<evidence type="ECO:0008006" key="10">
    <source>
        <dbReference type="Google" id="ProtNLM"/>
    </source>
</evidence>
<accession>A0A2C9CU78</accession>
<evidence type="ECO:0000256" key="3">
    <source>
        <dbReference type="ARBA" id="ARBA00022475"/>
    </source>
</evidence>
<feature type="transmembrane region" description="Helical" evidence="7">
    <location>
        <begin position="6"/>
        <end position="23"/>
    </location>
</feature>
<name>A0A2C9CU78_9RHOB</name>
<dbReference type="PANTHER" id="PTHR36838:SF1">
    <property type="entry name" value="SLR1864 PROTEIN"/>
    <property type="match status" value="1"/>
</dbReference>
<feature type="transmembrane region" description="Helical" evidence="7">
    <location>
        <begin position="35"/>
        <end position="55"/>
    </location>
</feature>
<sequence>MLLLQMTNILGPIIAITAIGYMFGRSSIRLHTETLSVLIVLVATPALIFSTLTSLEVSLEVLGIMAGAAALCMAVSAGLAALVLTCTGRSIRSFLPPLIFPNSGNMGLPLVILAFGEQGALLGVAYFFVVALAQHSIGFSIYAGSVRLRVLLRQPLFYALIAVLLVIGFSIPVPQVVLTTTQMLGGMMIPAMLLLLGTSLASLKVADLAPALIVATGRLLIGVVSAVVAIMLLDLRGVPAGVVFLLATMPAAIVNYIFAERFQFNPEQVAGTVVVSTVLTFVCLPTLVWAALAISKSEAPLSALLTRSGT</sequence>
<dbReference type="PANTHER" id="PTHR36838">
    <property type="entry name" value="AUXIN EFFLUX CARRIER FAMILY PROTEIN"/>
    <property type="match status" value="1"/>
</dbReference>
<dbReference type="InterPro" id="IPR004776">
    <property type="entry name" value="Mem_transp_PIN-like"/>
</dbReference>
<keyword evidence="4 7" id="KW-0812">Transmembrane</keyword>
<feature type="transmembrane region" description="Helical" evidence="7">
    <location>
        <begin position="208"/>
        <end position="232"/>
    </location>
</feature>
<organism evidence="8 9">
    <name type="scientific">Pontivivens marinum</name>
    <dbReference type="NCBI Taxonomy" id="1690039"/>
    <lineage>
        <taxon>Bacteria</taxon>
        <taxon>Pseudomonadati</taxon>
        <taxon>Pseudomonadota</taxon>
        <taxon>Alphaproteobacteria</taxon>
        <taxon>Rhodobacterales</taxon>
        <taxon>Paracoccaceae</taxon>
        <taxon>Pontivivens</taxon>
    </lineage>
</organism>
<dbReference type="AlphaFoldDB" id="A0A2C9CU78"/>
<dbReference type="GO" id="GO:0055085">
    <property type="term" value="P:transmembrane transport"/>
    <property type="evidence" value="ECO:0007669"/>
    <property type="project" value="InterPro"/>
</dbReference>
<evidence type="ECO:0000256" key="6">
    <source>
        <dbReference type="ARBA" id="ARBA00023136"/>
    </source>
</evidence>
<proteinExistence type="predicted"/>
<protein>
    <recommendedName>
        <fullName evidence="10">AEC family transporter</fullName>
    </recommendedName>
</protein>
<evidence type="ECO:0000313" key="9">
    <source>
        <dbReference type="Proteomes" id="UP000220034"/>
    </source>
</evidence>
<feature type="transmembrane region" description="Helical" evidence="7">
    <location>
        <begin position="270"/>
        <end position="294"/>
    </location>
</feature>
<dbReference type="RefSeq" id="WP_097930957.1">
    <property type="nucleotide sequence ID" value="NZ_OCTN01000006.1"/>
</dbReference>
<evidence type="ECO:0000313" key="8">
    <source>
        <dbReference type="EMBL" id="SOH94916.1"/>
    </source>
</evidence>
<reference evidence="9" key="1">
    <citation type="submission" date="2017-09" db="EMBL/GenBank/DDBJ databases">
        <authorList>
            <person name="Varghese N."/>
            <person name="Submissions S."/>
        </authorList>
    </citation>
    <scope>NUCLEOTIDE SEQUENCE [LARGE SCALE GENOMIC DNA]</scope>
    <source>
        <strain evidence="9">C7</strain>
    </source>
</reference>
<evidence type="ECO:0000256" key="7">
    <source>
        <dbReference type="SAM" id="Phobius"/>
    </source>
</evidence>
<dbReference type="GO" id="GO:0016020">
    <property type="term" value="C:membrane"/>
    <property type="evidence" value="ECO:0007669"/>
    <property type="project" value="UniProtKB-SubCell"/>
</dbReference>
<keyword evidence="2" id="KW-0813">Transport</keyword>
<keyword evidence="6 7" id="KW-0472">Membrane</keyword>
<comment type="subcellular location">
    <subcellularLocation>
        <location evidence="1">Membrane</location>
        <topology evidence="1">Multi-pass membrane protein</topology>
    </subcellularLocation>
</comment>
<keyword evidence="9" id="KW-1185">Reference proteome</keyword>
<evidence type="ECO:0000256" key="2">
    <source>
        <dbReference type="ARBA" id="ARBA00022448"/>
    </source>
</evidence>
<evidence type="ECO:0000256" key="1">
    <source>
        <dbReference type="ARBA" id="ARBA00004141"/>
    </source>
</evidence>
<feature type="transmembrane region" description="Helical" evidence="7">
    <location>
        <begin position="156"/>
        <end position="177"/>
    </location>
</feature>